<dbReference type="PROSITE" id="PS50977">
    <property type="entry name" value="HTH_TETR_2"/>
    <property type="match status" value="1"/>
</dbReference>
<feature type="DNA-binding region" description="H-T-H motif" evidence="4">
    <location>
        <begin position="29"/>
        <end position="48"/>
    </location>
</feature>
<evidence type="ECO:0000256" key="2">
    <source>
        <dbReference type="ARBA" id="ARBA00023125"/>
    </source>
</evidence>
<dbReference type="Proteomes" id="UP001165667">
    <property type="component" value="Unassembled WGS sequence"/>
</dbReference>
<sequence>MQARSLVTLEKIVAAAEALIARRGIGSLTMDAVAAEAGLSKGGVLHHFRTKEELVTNLALRKLKAVEAGINREAQVLGGQPGSTLLGMVEHASKQFGLDEGFSRALLVAAVENSSSLEQFQAMFHSVLEDVQRESADPPFGMALLFAVIGIQVSQTLGFSQLAPEQAQTIFAALRTAAQPLGRTDECQP</sequence>
<dbReference type="Pfam" id="PF00440">
    <property type="entry name" value="TetR_N"/>
    <property type="match status" value="1"/>
</dbReference>
<evidence type="ECO:0000256" key="4">
    <source>
        <dbReference type="PROSITE-ProRule" id="PRU00335"/>
    </source>
</evidence>
<dbReference type="GO" id="GO:0000976">
    <property type="term" value="F:transcription cis-regulatory region binding"/>
    <property type="evidence" value="ECO:0007669"/>
    <property type="project" value="TreeGrafter"/>
</dbReference>
<accession>A0AA42CJI0</accession>
<keyword evidence="2 4" id="KW-0238">DNA-binding</keyword>
<dbReference type="InterPro" id="IPR041479">
    <property type="entry name" value="TetR_CgmR_C"/>
</dbReference>
<dbReference type="PRINTS" id="PR00455">
    <property type="entry name" value="HTHTETR"/>
</dbReference>
<evidence type="ECO:0000313" key="6">
    <source>
        <dbReference type="EMBL" id="MCW6509469.1"/>
    </source>
</evidence>
<feature type="domain" description="HTH tetR-type" evidence="5">
    <location>
        <begin position="6"/>
        <end position="66"/>
    </location>
</feature>
<dbReference type="InterPro" id="IPR050109">
    <property type="entry name" value="HTH-type_TetR-like_transc_reg"/>
</dbReference>
<evidence type="ECO:0000259" key="5">
    <source>
        <dbReference type="PROSITE" id="PS50977"/>
    </source>
</evidence>
<dbReference type="SUPFAM" id="SSF46689">
    <property type="entry name" value="Homeodomain-like"/>
    <property type="match status" value="1"/>
</dbReference>
<evidence type="ECO:0000256" key="1">
    <source>
        <dbReference type="ARBA" id="ARBA00023015"/>
    </source>
</evidence>
<dbReference type="InterPro" id="IPR009057">
    <property type="entry name" value="Homeodomain-like_sf"/>
</dbReference>
<dbReference type="InterPro" id="IPR001647">
    <property type="entry name" value="HTH_TetR"/>
</dbReference>
<reference evidence="6" key="1">
    <citation type="submission" date="2022-05" db="EMBL/GenBank/DDBJ databases">
        <authorList>
            <person name="Pankratov T."/>
        </authorList>
    </citation>
    <scope>NUCLEOTIDE SEQUENCE</scope>
    <source>
        <strain evidence="6">BP6-180914</strain>
    </source>
</reference>
<dbReference type="EMBL" id="JAMOIM010000010">
    <property type="protein sequence ID" value="MCW6509469.1"/>
    <property type="molecule type" value="Genomic_DNA"/>
</dbReference>
<dbReference type="Gene3D" id="1.10.357.10">
    <property type="entry name" value="Tetracycline Repressor, domain 2"/>
    <property type="match status" value="1"/>
</dbReference>
<evidence type="ECO:0000313" key="7">
    <source>
        <dbReference type="Proteomes" id="UP001165667"/>
    </source>
</evidence>
<dbReference type="Pfam" id="PF17937">
    <property type="entry name" value="TetR_C_28"/>
    <property type="match status" value="1"/>
</dbReference>
<keyword evidence="7" id="KW-1185">Reference proteome</keyword>
<keyword evidence="3" id="KW-0804">Transcription</keyword>
<organism evidence="6 7">
    <name type="scientific">Lichenifustis flavocetrariae</name>
    <dbReference type="NCBI Taxonomy" id="2949735"/>
    <lineage>
        <taxon>Bacteria</taxon>
        <taxon>Pseudomonadati</taxon>
        <taxon>Pseudomonadota</taxon>
        <taxon>Alphaproteobacteria</taxon>
        <taxon>Hyphomicrobiales</taxon>
        <taxon>Lichenihabitantaceae</taxon>
        <taxon>Lichenifustis</taxon>
    </lineage>
</organism>
<evidence type="ECO:0000256" key="3">
    <source>
        <dbReference type="ARBA" id="ARBA00023163"/>
    </source>
</evidence>
<keyword evidence="1" id="KW-0805">Transcription regulation</keyword>
<dbReference type="PANTHER" id="PTHR30055:SF234">
    <property type="entry name" value="HTH-TYPE TRANSCRIPTIONAL REGULATOR BETI"/>
    <property type="match status" value="1"/>
</dbReference>
<protein>
    <submittedName>
        <fullName evidence="6">TetR/AcrR family transcriptional regulator</fullName>
    </submittedName>
</protein>
<proteinExistence type="predicted"/>
<name>A0AA42CJI0_9HYPH</name>
<dbReference type="AlphaFoldDB" id="A0AA42CJI0"/>
<dbReference type="GO" id="GO:0003700">
    <property type="term" value="F:DNA-binding transcription factor activity"/>
    <property type="evidence" value="ECO:0007669"/>
    <property type="project" value="TreeGrafter"/>
</dbReference>
<dbReference type="RefSeq" id="WP_282585841.1">
    <property type="nucleotide sequence ID" value="NZ_JAMOIM010000010.1"/>
</dbReference>
<comment type="caution">
    <text evidence="6">The sequence shown here is derived from an EMBL/GenBank/DDBJ whole genome shotgun (WGS) entry which is preliminary data.</text>
</comment>
<gene>
    <name evidence="6" type="ORF">M8523_15725</name>
</gene>
<dbReference type="PANTHER" id="PTHR30055">
    <property type="entry name" value="HTH-TYPE TRANSCRIPTIONAL REGULATOR RUTR"/>
    <property type="match status" value="1"/>
</dbReference>